<dbReference type="HOGENOM" id="CLU_120910_3_0_9"/>
<protein>
    <submittedName>
        <fullName evidence="1">FlaG protein</fullName>
    </submittedName>
</protein>
<dbReference type="Proteomes" id="UP000002706">
    <property type="component" value="Chromosome"/>
</dbReference>
<accession>Q3ADF3</accession>
<organism evidence="1 2">
    <name type="scientific">Carboxydothermus hydrogenoformans (strain ATCC BAA-161 / DSM 6008 / Z-2901)</name>
    <dbReference type="NCBI Taxonomy" id="246194"/>
    <lineage>
        <taxon>Bacteria</taxon>
        <taxon>Bacillati</taxon>
        <taxon>Bacillota</taxon>
        <taxon>Clostridia</taxon>
        <taxon>Thermoanaerobacterales</taxon>
        <taxon>Thermoanaerobacteraceae</taxon>
        <taxon>Carboxydothermus</taxon>
    </lineage>
</organism>
<dbReference type="EMBL" id="CP000141">
    <property type="protein sequence ID" value="ABB16103.1"/>
    <property type="molecule type" value="Genomic_DNA"/>
</dbReference>
<reference evidence="1 2" key="1">
    <citation type="journal article" date="2005" name="PLoS Genet.">
        <title>Life in hot carbon monoxide: the complete genome sequence of Carboxydothermus hydrogenoformans Z-2901.</title>
        <authorList>
            <person name="Wu M."/>
            <person name="Ren Q."/>
            <person name="Durkin A.S."/>
            <person name="Daugherty S.C."/>
            <person name="Brinkac L.M."/>
            <person name="Dodson R.J."/>
            <person name="Madupu R."/>
            <person name="Sullivan S.A."/>
            <person name="Kolonay J.F."/>
            <person name="Haft D.H."/>
            <person name="Nelson W.C."/>
            <person name="Tallon L.J."/>
            <person name="Jones K.M."/>
            <person name="Ulrich L.E."/>
            <person name="Gonzalez J.M."/>
            <person name="Zhulin I.B."/>
            <person name="Robb F.T."/>
            <person name="Eisen J.A."/>
        </authorList>
    </citation>
    <scope>NUCLEOTIDE SEQUENCE [LARGE SCALE GENOMIC DNA]</scope>
    <source>
        <strain evidence="2">ATCC BAA-161 / DSM 6008 / Z-2901</strain>
    </source>
</reference>
<dbReference type="RefSeq" id="WP_011343907.1">
    <property type="nucleotide sequence ID" value="NC_007503.1"/>
</dbReference>
<name>Q3ADF3_CARHZ</name>
<sequence length="126" mass="13899">MAGLVPPVNLGVNNGVNFQSIGIIVSADKKQELVGKNGLQSRDDVGLSESSDVKFLEKELQRLTKIVNSFTPTELKFEIHQASQELMVKVINAETKEVIREIPPHQVLEIVAEIKKLLGILVDTKI</sequence>
<evidence type="ECO:0000313" key="2">
    <source>
        <dbReference type="Proteomes" id="UP000002706"/>
    </source>
</evidence>
<keyword evidence="2" id="KW-1185">Reference proteome</keyword>
<dbReference type="STRING" id="246194.CHY_0984"/>
<dbReference type="InterPro" id="IPR005186">
    <property type="entry name" value="FlaG"/>
</dbReference>
<dbReference type="InParanoid" id="Q3ADF3"/>
<dbReference type="Pfam" id="PF03646">
    <property type="entry name" value="FlaG"/>
    <property type="match status" value="1"/>
</dbReference>
<dbReference type="eggNOG" id="COG1334">
    <property type="taxonomic scope" value="Bacteria"/>
</dbReference>
<evidence type="ECO:0000313" key="1">
    <source>
        <dbReference type="EMBL" id="ABB16103.1"/>
    </source>
</evidence>
<gene>
    <name evidence="1" type="ordered locus">CHY_0984</name>
</gene>
<proteinExistence type="predicted"/>
<dbReference type="PANTHER" id="PTHR37166:SF1">
    <property type="entry name" value="PROTEIN FLAG"/>
    <property type="match status" value="1"/>
</dbReference>
<dbReference type="SUPFAM" id="SSF160214">
    <property type="entry name" value="FlaG-like"/>
    <property type="match status" value="1"/>
</dbReference>
<dbReference type="Gene3D" id="3.30.160.170">
    <property type="entry name" value="FlaG-like"/>
    <property type="match status" value="1"/>
</dbReference>
<dbReference type="InterPro" id="IPR035924">
    <property type="entry name" value="FlaG-like_sf"/>
</dbReference>
<dbReference type="AlphaFoldDB" id="Q3ADF3"/>
<dbReference type="OrthoDB" id="9799867at2"/>
<dbReference type="KEGG" id="chy:CHY_0984"/>
<dbReference type="PANTHER" id="PTHR37166">
    <property type="entry name" value="PROTEIN FLAG"/>
    <property type="match status" value="1"/>
</dbReference>